<dbReference type="SUPFAM" id="SSF53335">
    <property type="entry name" value="S-adenosyl-L-methionine-dependent methyltransferases"/>
    <property type="match status" value="1"/>
</dbReference>
<evidence type="ECO:0000256" key="5">
    <source>
        <dbReference type="ARBA" id="ARBA00022763"/>
    </source>
</evidence>
<keyword evidence="15" id="KW-1185">Reference proteome</keyword>
<evidence type="ECO:0000256" key="12">
    <source>
        <dbReference type="SAM" id="MobiDB-lite"/>
    </source>
</evidence>
<evidence type="ECO:0000256" key="9">
    <source>
        <dbReference type="ARBA" id="ARBA00023242"/>
    </source>
</evidence>
<dbReference type="InterPro" id="IPR036322">
    <property type="entry name" value="WD40_repeat_dom_sf"/>
</dbReference>
<keyword evidence="9" id="KW-0539">Nucleus</keyword>
<dbReference type="CDD" id="cd02440">
    <property type="entry name" value="AdoMet_MTases"/>
    <property type="match status" value="1"/>
</dbReference>
<feature type="compositionally biased region" description="Basic residues" evidence="12">
    <location>
        <begin position="515"/>
        <end position="530"/>
    </location>
</feature>
<evidence type="ECO:0000256" key="8">
    <source>
        <dbReference type="ARBA" id="ARBA00023204"/>
    </source>
</evidence>
<feature type="domain" description="Methyltransferase" evidence="13">
    <location>
        <begin position="602"/>
        <end position="637"/>
    </location>
</feature>
<evidence type="ECO:0000256" key="4">
    <source>
        <dbReference type="ARBA" id="ARBA00022737"/>
    </source>
</evidence>
<evidence type="ECO:0000259" key="13">
    <source>
        <dbReference type="Pfam" id="PF13847"/>
    </source>
</evidence>
<feature type="repeat" description="WD" evidence="11">
    <location>
        <begin position="281"/>
        <end position="316"/>
    </location>
</feature>
<evidence type="ECO:0000256" key="10">
    <source>
        <dbReference type="ARBA" id="ARBA00031670"/>
    </source>
</evidence>
<comment type="subcellular location">
    <subcellularLocation>
        <location evidence="1">Nucleus</location>
    </subcellularLocation>
</comment>
<dbReference type="EMBL" id="LR902655">
    <property type="protein sequence ID" value="CAD7250898.1"/>
    <property type="molecule type" value="Genomic_DNA"/>
</dbReference>
<dbReference type="InterPro" id="IPR033312">
    <property type="entry name" value="DDB2"/>
</dbReference>
<protein>
    <recommendedName>
        <fullName evidence="10">Damage-specific DNA-binding protein 2</fullName>
    </recommendedName>
</protein>
<dbReference type="InterPro" id="IPR025714">
    <property type="entry name" value="Methyltranfer_dom"/>
</dbReference>
<gene>
    <name evidence="14" type="ORF">DSTB1V02_LOCUS10667</name>
</gene>
<dbReference type="GO" id="GO:0006281">
    <property type="term" value="P:DNA repair"/>
    <property type="evidence" value="ECO:0007669"/>
    <property type="project" value="UniProtKB-KW"/>
</dbReference>
<dbReference type="InterPro" id="IPR015943">
    <property type="entry name" value="WD40/YVTN_repeat-like_dom_sf"/>
</dbReference>
<dbReference type="PANTHER" id="PTHR15169">
    <property type="entry name" value="DAMAGE-SPECIFIC DNA BINDING PROTEIN 2"/>
    <property type="match status" value="1"/>
</dbReference>
<dbReference type="Gene3D" id="2.130.10.10">
    <property type="entry name" value="YVTN repeat-like/Quinoprotein amine dehydrogenase"/>
    <property type="match status" value="1"/>
</dbReference>
<dbReference type="OrthoDB" id="9890280at2759"/>
<keyword evidence="3 11" id="KW-0853">WD repeat</keyword>
<keyword evidence="8" id="KW-0234">DNA repair</keyword>
<evidence type="ECO:0000256" key="1">
    <source>
        <dbReference type="ARBA" id="ARBA00004123"/>
    </source>
</evidence>
<evidence type="ECO:0000313" key="14">
    <source>
        <dbReference type="EMBL" id="CAD7250898.1"/>
    </source>
</evidence>
<evidence type="ECO:0000256" key="11">
    <source>
        <dbReference type="PROSITE-ProRule" id="PRU00221"/>
    </source>
</evidence>
<dbReference type="AlphaFoldDB" id="A0A7R9AB47"/>
<dbReference type="InterPro" id="IPR001680">
    <property type="entry name" value="WD40_rpt"/>
</dbReference>
<feature type="compositionally biased region" description="Acidic residues" evidence="12">
    <location>
        <begin position="18"/>
        <end position="57"/>
    </location>
</feature>
<sequence length="817" mass="91486">MSSRQTRARVNASKENMETEDKEEEEGDVDVSEPTEEDEDEDDASEPSEDDEEAEDSDFMKEIVMKKRYKLMRKAQETRKLNLKKYLKRISKISMESQKALAPKPKDLIHSLDLLNRGQYPSDRIRVAAEVCILSDLKEFSMYKLASPFDRRVTAIAWHPDHKATFAAASKNGDIVLWNIEKGEHDDFIHGMGPGGSIQAMKFSDRNTKQIYTASIDGTVSVKDFEGHANSTIHETPNFMVHWFTALDKSQLHNVLLAGDNQGFLYQFPLDLLTSNDHGKIKLHSSKITHVELSPRTPWEFVTASVDATVKVWDIRKMDPKIPLHTLQHDKPVNSAYFSHQRGDRLLTTDQHSQIRIYKGNSYVQERIILHPHRQFQHLTPIKASWHPLADLVIVGRYPDPNFPGFIQGERRSVDVFRAETGERSAAVVDPGVSGILSLNYFNSNGEALVSGMGQHLVIWKNVGKHEVVKEKLAKFRSRMGGGGSGRGGGGGGGGRRKRGKKGDEEDEDDDPVSKKKGKSGAKKGKRTPAKRSMEGNQRHEYVKEYYGKDIQCQSDMKLSVCTADKASKVPPHVKKCLGNVHDDILATYYGCGTPFPEGLEGSKILDLGCGSGRDSFVLSQLVGEQGMIVGVDMTPEQSGGELFFSDMYASLRVPEELKRDKVLWGEGLGGALWWEDLHTICQELGFWPPLIKEVLPIHVSEEALQRLNPLHCRRTVKDLPEGLRYVSVTYRMFKPEGKRASTTMAAVYDGNLPHSPDALHFAHDLFFKTGVAKNLSSDLVSILGSSRFGRYFTFGPVVEGEPVQEIVKIDPFGLQK</sequence>
<dbReference type="PROSITE" id="PS50082">
    <property type="entry name" value="WD_REPEATS_2"/>
    <property type="match status" value="2"/>
</dbReference>
<evidence type="ECO:0000256" key="3">
    <source>
        <dbReference type="ARBA" id="ARBA00022574"/>
    </source>
</evidence>
<feature type="region of interest" description="Disordered" evidence="12">
    <location>
        <begin position="475"/>
        <end position="539"/>
    </location>
</feature>
<comment type="similarity">
    <text evidence="2">Belongs to the WD repeat DDB2/WDR76 family.</text>
</comment>
<dbReference type="Proteomes" id="UP000677054">
    <property type="component" value="Unassembled WGS sequence"/>
</dbReference>
<dbReference type="PANTHER" id="PTHR15169:SF0">
    <property type="entry name" value="DNA DAMAGE-BINDING PROTEIN 2"/>
    <property type="match status" value="1"/>
</dbReference>
<dbReference type="InterPro" id="IPR029063">
    <property type="entry name" value="SAM-dependent_MTases_sf"/>
</dbReference>
<proteinExistence type="inferred from homology"/>
<dbReference type="SMART" id="SM00320">
    <property type="entry name" value="WD40"/>
    <property type="match status" value="4"/>
</dbReference>
<reference evidence="14" key="1">
    <citation type="submission" date="2020-11" db="EMBL/GenBank/DDBJ databases">
        <authorList>
            <person name="Tran Van P."/>
        </authorList>
    </citation>
    <scope>NUCLEOTIDE SEQUENCE</scope>
</reference>
<dbReference type="GO" id="GO:0005634">
    <property type="term" value="C:nucleus"/>
    <property type="evidence" value="ECO:0007669"/>
    <property type="project" value="UniProtKB-SubCell"/>
</dbReference>
<dbReference type="Gene3D" id="3.40.50.150">
    <property type="entry name" value="Vaccinia Virus protein VP39"/>
    <property type="match status" value="2"/>
</dbReference>
<keyword evidence="4" id="KW-0677">Repeat</keyword>
<dbReference type="EMBL" id="CAJPEV010003138">
    <property type="protein sequence ID" value="CAG0899037.1"/>
    <property type="molecule type" value="Genomic_DNA"/>
</dbReference>
<dbReference type="GO" id="GO:0009411">
    <property type="term" value="P:response to UV"/>
    <property type="evidence" value="ECO:0007669"/>
    <property type="project" value="TreeGrafter"/>
</dbReference>
<evidence type="ECO:0000256" key="2">
    <source>
        <dbReference type="ARBA" id="ARBA00005434"/>
    </source>
</evidence>
<evidence type="ECO:0000256" key="7">
    <source>
        <dbReference type="ARBA" id="ARBA00023125"/>
    </source>
</evidence>
<feature type="repeat" description="WD" evidence="11">
    <location>
        <begin position="153"/>
        <end position="188"/>
    </location>
</feature>
<feature type="region of interest" description="Disordered" evidence="12">
    <location>
        <begin position="1"/>
        <end position="59"/>
    </location>
</feature>
<name>A0A7R9AB47_9CRUS</name>
<evidence type="ECO:0000313" key="15">
    <source>
        <dbReference type="Proteomes" id="UP000677054"/>
    </source>
</evidence>
<dbReference type="Pfam" id="PF13847">
    <property type="entry name" value="Methyltransf_31"/>
    <property type="match status" value="1"/>
</dbReference>
<dbReference type="SUPFAM" id="SSF50978">
    <property type="entry name" value="WD40 repeat-like"/>
    <property type="match status" value="1"/>
</dbReference>
<organism evidence="14">
    <name type="scientific">Darwinula stevensoni</name>
    <dbReference type="NCBI Taxonomy" id="69355"/>
    <lineage>
        <taxon>Eukaryota</taxon>
        <taxon>Metazoa</taxon>
        <taxon>Ecdysozoa</taxon>
        <taxon>Arthropoda</taxon>
        <taxon>Crustacea</taxon>
        <taxon>Oligostraca</taxon>
        <taxon>Ostracoda</taxon>
        <taxon>Podocopa</taxon>
        <taxon>Podocopida</taxon>
        <taxon>Darwinulocopina</taxon>
        <taxon>Darwinuloidea</taxon>
        <taxon>Darwinulidae</taxon>
        <taxon>Darwinula</taxon>
    </lineage>
</organism>
<evidence type="ECO:0000256" key="6">
    <source>
        <dbReference type="ARBA" id="ARBA00022786"/>
    </source>
</evidence>
<keyword evidence="6" id="KW-0833">Ubl conjugation pathway</keyword>
<keyword evidence="7" id="KW-0238">DNA-binding</keyword>
<dbReference type="PROSITE" id="PS50294">
    <property type="entry name" value="WD_REPEATS_REGION"/>
    <property type="match status" value="1"/>
</dbReference>
<dbReference type="GO" id="GO:0080008">
    <property type="term" value="C:Cul4-RING E3 ubiquitin ligase complex"/>
    <property type="evidence" value="ECO:0007669"/>
    <property type="project" value="InterPro"/>
</dbReference>
<dbReference type="Pfam" id="PF00400">
    <property type="entry name" value="WD40"/>
    <property type="match status" value="2"/>
</dbReference>
<dbReference type="GO" id="GO:0003684">
    <property type="term" value="F:damaged DNA binding"/>
    <property type="evidence" value="ECO:0007669"/>
    <property type="project" value="InterPro"/>
</dbReference>
<keyword evidence="5" id="KW-0227">DNA damage</keyword>
<feature type="compositionally biased region" description="Gly residues" evidence="12">
    <location>
        <begin position="480"/>
        <end position="494"/>
    </location>
</feature>
<accession>A0A7R9AB47</accession>